<dbReference type="GO" id="GO:0050797">
    <property type="term" value="F:thymidylate synthase (FAD) activity"/>
    <property type="evidence" value="ECO:0007669"/>
    <property type="project" value="UniProtKB-EC"/>
</dbReference>
<protein>
    <submittedName>
        <fullName evidence="2">Thymidylate synthase ThyX</fullName>
        <ecNumber evidence="2">2.1.1.148</ecNumber>
    </submittedName>
</protein>
<dbReference type="GO" id="GO:0032259">
    <property type="term" value="P:methylation"/>
    <property type="evidence" value="ECO:0007669"/>
    <property type="project" value="UniProtKB-KW"/>
</dbReference>
<evidence type="ECO:0000256" key="1">
    <source>
        <dbReference type="SAM" id="MobiDB-lite"/>
    </source>
</evidence>
<gene>
    <name evidence="2" type="primary">thyX_5</name>
    <name evidence="2" type="ORF">SDC9_16375</name>
</gene>
<dbReference type="GO" id="GO:0004799">
    <property type="term" value="F:thymidylate synthase activity"/>
    <property type="evidence" value="ECO:0007669"/>
    <property type="project" value="TreeGrafter"/>
</dbReference>
<dbReference type="GO" id="GO:0006231">
    <property type="term" value="P:dTMP biosynthetic process"/>
    <property type="evidence" value="ECO:0007669"/>
    <property type="project" value="InterPro"/>
</dbReference>
<name>A0A644TUG3_9ZZZZ</name>
<dbReference type="Gene3D" id="3.30.1360.170">
    <property type="match status" value="1"/>
</dbReference>
<sequence>MAHCVVPEAEAILDREFKVLDKGFVRLVDYLGGDARIVQAARVSYGEGTKSYREDAGLIDYLMRHEHTSPFEQVALSFHVKLPIFVARQWIRHRTARVNEISGRYSIMKDEFYLPADADVAAQSEDNKQGRAEEPMEAAEAAKIRNLLDKGQRAAYEDYSSLVEEGLARELARINLPLSLYTEWYWQIDLHNLFRFLSLRLDPHAQKEIRLYARTMLEITRAVAPAATESFERNILHGVRFNGAEMAELKRRLGVAGKGAPTEATAGMAKAGNAAPGKAPEQGQEPLLKGKALERFEEKLRSGKQI</sequence>
<dbReference type="CDD" id="cd20175">
    <property type="entry name" value="ThyX"/>
    <property type="match status" value="1"/>
</dbReference>
<comment type="caution">
    <text evidence="2">The sequence shown here is derived from an EMBL/GenBank/DDBJ whole genome shotgun (WGS) entry which is preliminary data.</text>
</comment>
<accession>A0A644TUG3</accession>
<dbReference type="HAMAP" id="MF_01408">
    <property type="entry name" value="ThyX"/>
    <property type="match status" value="1"/>
</dbReference>
<evidence type="ECO:0000313" key="2">
    <source>
        <dbReference type="EMBL" id="MPL70616.1"/>
    </source>
</evidence>
<dbReference type="GO" id="GO:0070402">
    <property type="term" value="F:NADPH binding"/>
    <property type="evidence" value="ECO:0007669"/>
    <property type="project" value="TreeGrafter"/>
</dbReference>
<dbReference type="InterPro" id="IPR036098">
    <property type="entry name" value="Thymidylate_synthase_ThyX_sf"/>
</dbReference>
<feature type="compositionally biased region" description="Low complexity" evidence="1">
    <location>
        <begin position="264"/>
        <end position="280"/>
    </location>
</feature>
<keyword evidence="2" id="KW-0808">Transferase</keyword>
<dbReference type="PANTHER" id="PTHR34934">
    <property type="entry name" value="FLAVIN-DEPENDENT THYMIDYLATE SYNTHASE"/>
    <property type="match status" value="1"/>
</dbReference>
<keyword evidence="2" id="KW-0489">Methyltransferase</keyword>
<organism evidence="2">
    <name type="scientific">bioreactor metagenome</name>
    <dbReference type="NCBI Taxonomy" id="1076179"/>
    <lineage>
        <taxon>unclassified sequences</taxon>
        <taxon>metagenomes</taxon>
        <taxon>ecological metagenomes</taxon>
    </lineage>
</organism>
<dbReference type="InterPro" id="IPR003669">
    <property type="entry name" value="Thymidylate_synthase_ThyX"/>
</dbReference>
<dbReference type="PANTHER" id="PTHR34934:SF1">
    <property type="entry name" value="FLAVIN-DEPENDENT THYMIDYLATE SYNTHASE"/>
    <property type="match status" value="1"/>
</dbReference>
<dbReference type="NCBIfam" id="TIGR02170">
    <property type="entry name" value="thyX"/>
    <property type="match status" value="1"/>
</dbReference>
<feature type="region of interest" description="Disordered" evidence="1">
    <location>
        <begin position="261"/>
        <end position="288"/>
    </location>
</feature>
<dbReference type="EC" id="2.1.1.148" evidence="2"/>
<dbReference type="SUPFAM" id="SSF69796">
    <property type="entry name" value="Thymidylate synthase-complementing protein Thy1"/>
    <property type="match status" value="1"/>
</dbReference>
<dbReference type="GO" id="GO:0050660">
    <property type="term" value="F:flavin adenine dinucleotide binding"/>
    <property type="evidence" value="ECO:0007669"/>
    <property type="project" value="InterPro"/>
</dbReference>
<dbReference type="EMBL" id="VSSQ01000054">
    <property type="protein sequence ID" value="MPL70616.1"/>
    <property type="molecule type" value="Genomic_DNA"/>
</dbReference>
<proteinExistence type="inferred from homology"/>
<dbReference type="AlphaFoldDB" id="A0A644TUG3"/>
<dbReference type="PROSITE" id="PS51331">
    <property type="entry name" value="THYX"/>
    <property type="match status" value="1"/>
</dbReference>
<reference evidence="2" key="1">
    <citation type="submission" date="2019-08" db="EMBL/GenBank/DDBJ databases">
        <authorList>
            <person name="Kucharzyk K."/>
            <person name="Murdoch R.W."/>
            <person name="Higgins S."/>
            <person name="Loffler F."/>
        </authorList>
    </citation>
    <scope>NUCLEOTIDE SEQUENCE</scope>
</reference>
<dbReference type="Pfam" id="PF02511">
    <property type="entry name" value="Thy1"/>
    <property type="match status" value="1"/>
</dbReference>